<gene>
    <name evidence="2" type="ORF">C4K88_12965</name>
</gene>
<organism evidence="2 3">
    <name type="scientific">Arthrobacter pityocampae</name>
    <dbReference type="NCBI Taxonomy" id="547334"/>
    <lineage>
        <taxon>Bacteria</taxon>
        <taxon>Bacillati</taxon>
        <taxon>Actinomycetota</taxon>
        <taxon>Actinomycetes</taxon>
        <taxon>Micrococcales</taxon>
        <taxon>Micrococcaceae</taxon>
        <taxon>Arthrobacter</taxon>
    </lineage>
</organism>
<evidence type="ECO:0000313" key="2">
    <source>
        <dbReference type="EMBL" id="PPB48633.1"/>
    </source>
</evidence>
<comment type="caution">
    <text evidence="2">The sequence shown here is derived from an EMBL/GenBank/DDBJ whole genome shotgun (WGS) entry which is preliminary data.</text>
</comment>
<dbReference type="Proteomes" id="UP000239297">
    <property type="component" value="Unassembled WGS sequence"/>
</dbReference>
<evidence type="ECO:0000313" key="3">
    <source>
        <dbReference type="Proteomes" id="UP000239297"/>
    </source>
</evidence>
<dbReference type="Pfam" id="PF00583">
    <property type="entry name" value="Acetyltransf_1"/>
    <property type="match status" value="1"/>
</dbReference>
<dbReference type="GO" id="GO:0016747">
    <property type="term" value="F:acyltransferase activity, transferring groups other than amino-acyl groups"/>
    <property type="evidence" value="ECO:0007669"/>
    <property type="project" value="InterPro"/>
</dbReference>
<dbReference type="InterPro" id="IPR000182">
    <property type="entry name" value="GNAT_dom"/>
</dbReference>
<evidence type="ECO:0000259" key="1">
    <source>
        <dbReference type="Pfam" id="PF00583"/>
    </source>
</evidence>
<dbReference type="Gene3D" id="3.40.630.30">
    <property type="match status" value="1"/>
</dbReference>
<dbReference type="InterPro" id="IPR016181">
    <property type="entry name" value="Acyl_CoA_acyltransferase"/>
</dbReference>
<feature type="domain" description="N-acetyltransferase" evidence="1">
    <location>
        <begin position="50"/>
        <end position="107"/>
    </location>
</feature>
<protein>
    <recommendedName>
        <fullName evidence="1">N-acetyltransferase domain-containing protein</fullName>
    </recommendedName>
</protein>
<sequence length="123" mass="12636">MQTLRVRQVPWSNPVGRGLREALRAEAGRGRAPSAAAGPEDDGAGVVVFLIVYELASGQPVGCGGLSVNADGSTAVDHLYVLPYARWSGVSSSITEELAAWAVARGIAVGGLSDPARPAALRL</sequence>
<dbReference type="SUPFAM" id="SSF55729">
    <property type="entry name" value="Acyl-CoA N-acyltransferases (Nat)"/>
    <property type="match status" value="1"/>
</dbReference>
<reference evidence="2 3" key="1">
    <citation type="journal article" date="2014" name="Int. J. Syst. Evol. Microbiol.">
        <title>Arthrobacter pityocampae sp. nov., isolated from Thaumetopoea pityocampa (Lep., Thaumetopoeidae).</title>
        <authorList>
            <person name="Ince I.A."/>
            <person name="Demirbag Z."/>
            <person name="Kati H."/>
        </authorList>
    </citation>
    <scope>NUCLEOTIDE SEQUENCE [LARGE SCALE GENOMIC DNA]</scope>
    <source>
        <strain evidence="2 3">Tp2</strain>
    </source>
</reference>
<proteinExistence type="predicted"/>
<keyword evidence="3" id="KW-1185">Reference proteome</keyword>
<dbReference type="EMBL" id="PRKW01000005">
    <property type="protein sequence ID" value="PPB48633.1"/>
    <property type="molecule type" value="Genomic_DNA"/>
</dbReference>
<dbReference type="AlphaFoldDB" id="A0A2S5IVN3"/>
<dbReference type="RefSeq" id="WP_104122034.1">
    <property type="nucleotide sequence ID" value="NZ_PRKW01000005.1"/>
</dbReference>
<dbReference type="OrthoDB" id="70840at2"/>
<accession>A0A2S5IVN3</accession>
<name>A0A2S5IVN3_9MICC</name>